<organism evidence="4">
    <name type="scientific">Naegleria gruberi</name>
    <name type="common">Amoeba</name>
    <dbReference type="NCBI Taxonomy" id="5762"/>
    <lineage>
        <taxon>Eukaryota</taxon>
        <taxon>Discoba</taxon>
        <taxon>Heterolobosea</taxon>
        <taxon>Tetramitia</taxon>
        <taxon>Eutetramitia</taxon>
        <taxon>Vahlkampfiidae</taxon>
        <taxon>Naegleria</taxon>
    </lineage>
</organism>
<dbReference type="SUPFAM" id="SSF48097">
    <property type="entry name" value="Regulator of G-protein signaling, RGS"/>
    <property type="match status" value="1"/>
</dbReference>
<reference evidence="3 4" key="1">
    <citation type="journal article" date="2010" name="Cell">
        <title>The genome of Naegleria gruberi illuminates early eukaryotic versatility.</title>
        <authorList>
            <person name="Fritz-Laylin L.K."/>
            <person name="Prochnik S.E."/>
            <person name="Ginger M.L."/>
            <person name="Dacks J.B."/>
            <person name="Carpenter M.L."/>
            <person name="Field M.C."/>
            <person name="Kuo A."/>
            <person name="Paredez A."/>
            <person name="Chapman J."/>
            <person name="Pham J."/>
            <person name="Shu S."/>
            <person name="Neupane R."/>
            <person name="Cipriano M."/>
            <person name="Mancuso J."/>
            <person name="Tu H."/>
            <person name="Salamov A."/>
            <person name="Lindquist E."/>
            <person name="Shapiro H."/>
            <person name="Lucas S."/>
            <person name="Grigoriev I.V."/>
            <person name="Cande W.Z."/>
            <person name="Fulton C."/>
            <person name="Rokhsar D.S."/>
            <person name="Dawson S.C."/>
        </authorList>
    </citation>
    <scope>NUCLEOTIDE SEQUENCE [LARGE SCALE GENOMIC DNA]</scope>
    <source>
        <strain evidence="3 4">NEG-M</strain>
    </source>
</reference>
<feature type="transmembrane region" description="Helical" evidence="1">
    <location>
        <begin position="259"/>
        <end position="279"/>
    </location>
</feature>
<keyword evidence="1" id="KW-1133">Transmembrane helix</keyword>
<protein>
    <submittedName>
        <fullName evidence="3">Predicted protein</fullName>
    </submittedName>
</protein>
<accession>D2W0C7</accession>
<name>D2W0C7_NAEGR</name>
<evidence type="ECO:0000256" key="1">
    <source>
        <dbReference type="SAM" id="Phobius"/>
    </source>
</evidence>
<feature type="transmembrane region" description="Helical" evidence="1">
    <location>
        <begin position="291"/>
        <end position="310"/>
    </location>
</feature>
<dbReference type="InterPro" id="IPR036305">
    <property type="entry name" value="RGS_sf"/>
</dbReference>
<feature type="transmembrane region" description="Helical" evidence="1">
    <location>
        <begin position="81"/>
        <end position="100"/>
    </location>
</feature>
<dbReference type="InterPro" id="IPR016137">
    <property type="entry name" value="RGS"/>
</dbReference>
<keyword evidence="1" id="KW-0812">Transmembrane</keyword>
<dbReference type="Pfam" id="PF00615">
    <property type="entry name" value="RGS"/>
    <property type="match status" value="1"/>
</dbReference>
<dbReference type="GeneID" id="8861054"/>
<feature type="domain" description="RGS" evidence="2">
    <location>
        <begin position="366"/>
        <end position="480"/>
    </location>
</feature>
<dbReference type="EMBL" id="GG738918">
    <property type="protein sequence ID" value="EFC37410.1"/>
    <property type="molecule type" value="Genomic_DNA"/>
</dbReference>
<dbReference type="VEuPathDB" id="AmoebaDB:NAEGRDRAFT_74812"/>
<feature type="transmembrane region" description="Helical" evidence="1">
    <location>
        <begin position="322"/>
        <end position="343"/>
    </location>
</feature>
<feature type="transmembrane region" description="Helical" evidence="1">
    <location>
        <begin position="204"/>
        <end position="228"/>
    </location>
</feature>
<dbReference type="RefSeq" id="XP_002670154.1">
    <property type="nucleotide sequence ID" value="XM_002670108.1"/>
</dbReference>
<evidence type="ECO:0000259" key="2">
    <source>
        <dbReference type="Pfam" id="PF00615"/>
    </source>
</evidence>
<dbReference type="Proteomes" id="UP000006671">
    <property type="component" value="Unassembled WGS sequence"/>
</dbReference>
<feature type="transmembrane region" description="Helical" evidence="1">
    <location>
        <begin position="112"/>
        <end position="131"/>
    </location>
</feature>
<gene>
    <name evidence="3" type="ORF">NAEGRDRAFT_74812</name>
</gene>
<dbReference type="KEGG" id="ngr:NAEGRDRAFT_74812"/>
<proteinExistence type="predicted"/>
<evidence type="ECO:0000313" key="4">
    <source>
        <dbReference type="Proteomes" id="UP000006671"/>
    </source>
</evidence>
<keyword evidence="4" id="KW-1185">Reference proteome</keyword>
<feature type="transmembrane region" description="Helical" evidence="1">
    <location>
        <begin position="43"/>
        <end position="69"/>
    </location>
</feature>
<dbReference type="InterPro" id="IPR044926">
    <property type="entry name" value="RGS_subdomain_2"/>
</dbReference>
<sequence length="522" mass="59729">MNETFLYNNTAFSSCPSWFPYHLVDPSTLSNNNTLDMECPDTILVPITSGILYGSYLILFLICLIFLIWKRKASTIKARSPVILSFGLVANFTLVSLALIRCIVGKTDFPCFLFSIFYFILGPCFVVPSIIRGIELIIQYKVNLLRAKSISRCNLSNNYSTQVQDVKSDVVSEKTETQSECGTSYKETRSVRVLTTLNRILQSAIFHLCFTLFLLIFHLGIWLCSGLIEDGFYSKHRFFMTNASILSVGGCYSSTGSSIAMAVFVGLYFIIDLIINIICLTIDNDTFNIKIGNLGMTVVRILCGIFYLVFSQVPVLRSTGRIIPSIYVFILNCIVELIVTILIPSIKDCIDKMKYQSKYNQSEIECVLNDQKLFNILIDFSRRSYSPESVLFYKDIQHYKQLVAKLEMMENGAFQHVESIKNLRVKITRFVQNIVHVYLCEGSVNELNIPNLKMKKLELTNKIAACIEFESNRFTRDLFDSILVESMLTLMEVYHRLKQQNPTIRQFSLHWKNDQDKLNNSL</sequence>
<dbReference type="InParanoid" id="D2W0C7"/>
<evidence type="ECO:0000313" key="3">
    <source>
        <dbReference type="EMBL" id="EFC37410.1"/>
    </source>
</evidence>
<keyword evidence="1" id="KW-0472">Membrane</keyword>
<dbReference type="AlphaFoldDB" id="D2W0C7"/>
<dbReference type="Gene3D" id="1.10.167.10">
    <property type="entry name" value="Regulator of G-protein Signalling 4, domain 2"/>
    <property type="match status" value="1"/>
</dbReference>